<dbReference type="PANTHER" id="PTHR17985">
    <property type="entry name" value="SER/THR-RICH PROTEIN T10 IN DGCR REGION"/>
    <property type="match status" value="1"/>
</dbReference>
<dbReference type="GO" id="GO:0007030">
    <property type="term" value="P:Golgi organization"/>
    <property type="evidence" value="ECO:0007669"/>
    <property type="project" value="TreeGrafter"/>
</dbReference>
<evidence type="ECO:0000313" key="2">
    <source>
        <dbReference type="Proteomes" id="UP000271098"/>
    </source>
</evidence>
<dbReference type="WBParaSite" id="GPUH_0002407601-mRNA-1">
    <property type="protein sequence ID" value="GPUH_0002407601-mRNA-1"/>
    <property type="gene ID" value="GPUH_0002407601"/>
</dbReference>
<organism evidence="3">
    <name type="scientific">Gongylonema pulchrum</name>
    <dbReference type="NCBI Taxonomy" id="637853"/>
    <lineage>
        <taxon>Eukaryota</taxon>
        <taxon>Metazoa</taxon>
        <taxon>Ecdysozoa</taxon>
        <taxon>Nematoda</taxon>
        <taxon>Chromadorea</taxon>
        <taxon>Rhabditida</taxon>
        <taxon>Spirurina</taxon>
        <taxon>Spiruromorpha</taxon>
        <taxon>Spiruroidea</taxon>
        <taxon>Gongylonematidae</taxon>
        <taxon>Gongylonema</taxon>
    </lineage>
</organism>
<keyword evidence="2" id="KW-1185">Reference proteome</keyword>
<gene>
    <name evidence="1" type="ORF">GPUH_LOCUS24045</name>
</gene>
<dbReference type="Pfam" id="PF05742">
    <property type="entry name" value="TANGO2"/>
    <property type="match status" value="1"/>
</dbReference>
<dbReference type="AlphaFoldDB" id="A0A183ESV5"/>
<dbReference type="GO" id="GO:0005794">
    <property type="term" value="C:Golgi apparatus"/>
    <property type="evidence" value="ECO:0007669"/>
    <property type="project" value="TreeGrafter"/>
</dbReference>
<evidence type="ECO:0000313" key="1">
    <source>
        <dbReference type="EMBL" id="VDN42316.1"/>
    </source>
</evidence>
<proteinExistence type="predicted"/>
<protein>
    <submittedName>
        <fullName evidence="3">Transport and Golgi organization protein 2 homolog</fullName>
    </submittedName>
</protein>
<dbReference type="PANTHER" id="PTHR17985:SF8">
    <property type="entry name" value="TRANSPORT AND GOLGI ORGANIZATION PROTEIN 2 HOMOLOG"/>
    <property type="match status" value="1"/>
</dbReference>
<reference evidence="1 2" key="2">
    <citation type="submission" date="2018-11" db="EMBL/GenBank/DDBJ databases">
        <authorList>
            <consortium name="Pathogen Informatics"/>
        </authorList>
    </citation>
    <scope>NUCLEOTIDE SEQUENCE [LARGE SCALE GENOMIC DNA]</scope>
</reference>
<reference evidence="3" key="1">
    <citation type="submission" date="2016-06" db="UniProtKB">
        <authorList>
            <consortium name="WormBaseParasite"/>
        </authorList>
    </citation>
    <scope>IDENTIFICATION</scope>
</reference>
<sequence length="130" mass="14573">MCVTFVYIDHNPDVKYKLILLNNRDEFLSRPTSNAQWEDGVLAGRDEKDSNSRGTWLCIDKSGRISNLLTITVPMHQMKREATSRGQILSITFEAFLSLGNSTPVLSLLCNADAVNPKKLSTNKSKDLEN</sequence>
<accession>A0A183ESV5</accession>
<name>A0A183ESV5_9BILA</name>
<dbReference type="OrthoDB" id="191601at2759"/>
<dbReference type="Proteomes" id="UP000271098">
    <property type="component" value="Unassembled WGS sequence"/>
</dbReference>
<evidence type="ECO:0000313" key="3">
    <source>
        <dbReference type="WBParaSite" id="GPUH_0002407601-mRNA-1"/>
    </source>
</evidence>
<dbReference type="EMBL" id="UYRT01099878">
    <property type="protein sequence ID" value="VDN42316.1"/>
    <property type="molecule type" value="Genomic_DNA"/>
</dbReference>
<dbReference type="GO" id="GO:0009306">
    <property type="term" value="P:protein secretion"/>
    <property type="evidence" value="ECO:0007669"/>
    <property type="project" value="TreeGrafter"/>
</dbReference>
<dbReference type="InterPro" id="IPR008551">
    <property type="entry name" value="TANGO2"/>
</dbReference>